<feature type="domain" description="Tr-type G" evidence="9">
    <location>
        <begin position="8"/>
        <end position="290"/>
    </location>
</feature>
<dbReference type="PROSITE" id="PS51722">
    <property type="entry name" value="G_TR_2"/>
    <property type="match status" value="1"/>
</dbReference>
<dbReference type="GO" id="GO:0005737">
    <property type="term" value="C:cytoplasm"/>
    <property type="evidence" value="ECO:0007669"/>
    <property type="project" value="UniProtKB-SubCell"/>
</dbReference>
<feature type="binding site" evidence="8">
    <location>
        <begin position="88"/>
        <end position="92"/>
    </location>
    <ligand>
        <name>GTP</name>
        <dbReference type="ChEBI" id="CHEBI:37565"/>
    </ligand>
</feature>
<evidence type="ECO:0000259" key="9">
    <source>
        <dbReference type="PROSITE" id="PS51722"/>
    </source>
</evidence>
<dbReference type="GO" id="GO:0003746">
    <property type="term" value="F:translation elongation factor activity"/>
    <property type="evidence" value="ECO:0007669"/>
    <property type="project" value="UniProtKB-UniRule"/>
</dbReference>
<organism evidence="10 11">
    <name type="scientific">Candidatus Amphirhobacter heronislandensis</name>
    <dbReference type="NCBI Taxonomy" id="1732024"/>
    <lineage>
        <taxon>Bacteria</taxon>
        <taxon>Pseudomonadati</taxon>
        <taxon>Pseudomonadota</taxon>
        <taxon>Gammaproteobacteria</taxon>
        <taxon>Candidatus Tethybacterales</taxon>
        <taxon>Candidatus Tethybacteraceae</taxon>
        <taxon>Candidatus Amphirhobacter</taxon>
    </lineage>
</organism>
<evidence type="ECO:0000256" key="4">
    <source>
        <dbReference type="ARBA" id="ARBA00022768"/>
    </source>
</evidence>
<dbReference type="PRINTS" id="PR00315">
    <property type="entry name" value="ELONGATNFCT"/>
</dbReference>
<dbReference type="CDD" id="cd01886">
    <property type="entry name" value="EF-G"/>
    <property type="match status" value="1"/>
</dbReference>
<dbReference type="FunFam" id="3.30.70.870:FF:000001">
    <property type="entry name" value="Elongation factor G"/>
    <property type="match status" value="1"/>
</dbReference>
<dbReference type="InterPro" id="IPR027417">
    <property type="entry name" value="P-loop_NTPase"/>
</dbReference>
<dbReference type="FunFam" id="3.30.230.10:FF:000003">
    <property type="entry name" value="Elongation factor G"/>
    <property type="match status" value="1"/>
</dbReference>
<protein>
    <recommendedName>
        <fullName evidence="2 8">Elongation factor G</fullName>
        <shortName evidence="8">EF-G</shortName>
    </recommendedName>
</protein>
<dbReference type="Proteomes" id="UP000604381">
    <property type="component" value="Unassembled WGS sequence"/>
</dbReference>
<dbReference type="InterPro" id="IPR005225">
    <property type="entry name" value="Small_GTP-bd"/>
</dbReference>
<evidence type="ECO:0000256" key="2">
    <source>
        <dbReference type="ARBA" id="ARBA00017872"/>
    </source>
</evidence>
<dbReference type="CDD" id="cd16262">
    <property type="entry name" value="EFG_III"/>
    <property type="match status" value="1"/>
</dbReference>
<comment type="function">
    <text evidence="7 8">Catalyzes the GTP-dependent ribosomal translocation step during translation elongation. During this step, the ribosome changes from the pre-translocational (PRE) to the post-translocational (POST) state as the newly formed A-site-bound peptidyl-tRNA and P-site-bound deacylated tRNA move to the P and E sites, respectively. Catalyzes the coordinated movement of the two tRNA molecules, the mRNA and conformational changes in the ribosome.</text>
</comment>
<evidence type="ECO:0000313" key="10">
    <source>
        <dbReference type="EMBL" id="MBF2734687.1"/>
    </source>
</evidence>
<dbReference type="InterPro" id="IPR031157">
    <property type="entry name" value="G_TR_CS"/>
</dbReference>
<dbReference type="CDD" id="cd01434">
    <property type="entry name" value="EFG_mtEFG1_IV"/>
    <property type="match status" value="1"/>
</dbReference>
<evidence type="ECO:0000256" key="5">
    <source>
        <dbReference type="ARBA" id="ARBA00022917"/>
    </source>
</evidence>
<comment type="subcellular location">
    <subcellularLocation>
        <location evidence="8">Cytoplasm</location>
    </subcellularLocation>
</comment>
<dbReference type="InterPro" id="IPR009000">
    <property type="entry name" value="Transl_B-barrel_sf"/>
</dbReference>
<dbReference type="NCBIfam" id="TIGR00484">
    <property type="entry name" value="EF-G"/>
    <property type="match status" value="1"/>
</dbReference>
<dbReference type="SUPFAM" id="SSF54980">
    <property type="entry name" value="EF-G C-terminal domain-like"/>
    <property type="match status" value="2"/>
</dbReference>
<dbReference type="Pfam" id="PF14492">
    <property type="entry name" value="EFG_III"/>
    <property type="match status" value="1"/>
</dbReference>
<comment type="caution">
    <text evidence="10">The sequence shown here is derived from an EMBL/GenBank/DDBJ whole genome shotgun (WGS) entry which is preliminary data.</text>
</comment>
<keyword evidence="3 8" id="KW-0547">Nucleotide-binding</keyword>
<reference evidence="10" key="1">
    <citation type="submission" date="2020-10" db="EMBL/GenBank/DDBJ databases">
        <title>An improved Amphimedon queenslandica hologenome assembly reveals how three proteobacterial symbionts can extend the metabolic phenotypic of their marine sponge host.</title>
        <authorList>
            <person name="Degnan B."/>
            <person name="Degnan S."/>
            <person name="Xiang X."/>
        </authorList>
    </citation>
    <scope>NUCLEOTIDE SEQUENCE</scope>
    <source>
        <strain evidence="10">AqS2</strain>
    </source>
</reference>
<dbReference type="InterPro" id="IPR035647">
    <property type="entry name" value="EFG_III/V"/>
</dbReference>
<dbReference type="InterPro" id="IPR009022">
    <property type="entry name" value="EFG_III"/>
</dbReference>
<dbReference type="FunFam" id="3.40.50.300:FF:000029">
    <property type="entry name" value="Elongation factor G"/>
    <property type="match status" value="1"/>
</dbReference>
<dbReference type="PANTHER" id="PTHR43261:SF1">
    <property type="entry name" value="RIBOSOME-RELEASING FACTOR 2, MITOCHONDRIAL"/>
    <property type="match status" value="1"/>
</dbReference>
<dbReference type="HAMAP" id="MF_00054_B">
    <property type="entry name" value="EF_G_EF_2_B"/>
    <property type="match status" value="1"/>
</dbReference>
<name>A0A930UGZ0_9GAMM</name>
<dbReference type="GO" id="GO:0005525">
    <property type="term" value="F:GTP binding"/>
    <property type="evidence" value="ECO:0007669"/>
    <property type="project" value="UniProtKB-UniRule"/>
</dbReference>
<dbReference type="SUPFAM" id="SSF50447">
    <property type="entry name" value="Translation proteins"/>
    <property type="match status" value="1"/>
</dbReference>
<dbReference type="InterPro" id="IPR041095">
    <property type="entry name" value="EFG_II"/>
</dbReference>
<dbReference type="InterPro" id="IPR020568">
    <property type="entry name" value="Ribosomal_Su5_D2-typ_SF"/>
</dbReference>
<sequence>MARETPLERYRNIGIIAHIDAGKTTTTERILFYTGISHKLGEVHDGNAVMDWMEQEQERGITITSAATTCFWQGMDGARPQHRINIIDTPGHVDFTAEVERSMRVLDGACGVFCAVAGVQPQSETVWRQANKYQVPRIAFINKMDRVGADFDKAVASIRTRLRSNAQPIQLPIGKEDGFAGVIDLVGMRAVTWQNEDLGAAPVIGEIPAELKEAADAAHAQLQEIAAEASEELMDKFLEAGSLSAAEMAAGLRARTLANEIVPVLCGTAFKNKGVQTMLDAILDYLPSPAEVPAVKGVDGDKELERGSDDEAPFAGLAFKIANDPFVGSLAFFRVYSGVLSSGSTVLNAGRRRKERIGRILQMHANNREEIKEVRAGDIAAAVGLKEVTTGDTICSLDDPIELEKIDFAEPVISIAVEPKSKDDQEKMSTALGRLAREDPTFRVSSDHESGQTIISGMGELHLEVLIDRLKREFKVVANIGEPQVAYREAITKAVEVEGKHVKQTGGRGQYGHVWLRVEPQETGEGFTFVDSIKGGVVPKEYIPAVSKGADDAMQDGVVAGYPVVDVKVTLFDGSFHEVDSSEQAFRSAGFIALREGLRQAGPILLEPIMAVGVETPAEKMGDVIGDLNKRRGVILGMEDIAGGNKAVDAEVPLAEMFKYTTTLRSLTQGRASYTMEPKHYAPVPRALVDEIKAGKK</sequence>
<dbReference type="Gene3D" id="3.30.70.240">
    <property type="match status" value="1"/>
</dbReference>
<dbReference type="FunFam" id="2.40.30.10:FF:000006">
    <property type="entry name" value="Elongation factor G"/>
    <property type="match status" value="1"/>
</dbReference>
<dbReference type="InterPro" id="IPR014721">
    <property type="entry name" value="Ribsml_uS5_D2-typ_fold_subgr"/>
</dbReference>
<dbReference type="CDD" id="cd03713">
    <property type="entry name" value="EFG_mtEFG_C"/>
    <property type="match status" value="1"/>
</dbReference>
<dbReference type="GO" id="GO:0003924">
    <property type="term" value="F:GTPase activity"/>
    <property type="evidence" value="ECO:0007669"/>
    <property type="project" value="InterPro"/>
</dbReference>
<evidence type="ECO:0000256" key="1">
    <source>
        <dbReference type="ARBA" id="ARBA00005870"/>
    </source>
</evidence>
<keyword evidence="11" id="KW-1185">Reference proteome</keyword>
<dbReference type="PROSITE" id="PS00301">
    <property type="entry name" value="G_TR_1"/>
    <property type="match status" value="1"/>
</dbReference>
<proteinExistence type="inferred from homology"/>
<dbReference type="EMBL" id="JADHEI010000013">
    <property type="protein sequence ID" value="MBF2734687.1"/>
    <property type="molecule type" value="Genomic_DNA"/>
</dbReference>
<dbReference type="InterPro" id="IPR000640">
    <property type="entry name" value="EFG_V-like"/>
</dbReference>
<dbReference type="SMART" id="SM00889">
    <property type="entry name" value="EFG_IV"/>
    <property type="match status" value="1"/>
</dbReference>
<dbReference type="Gene3D" id="2.40.30.10">
    <property type="entry name" value="Translation factors"/>
    <property type="match status" value="1"/>
</dbReference>
<dbReference type="PANTHER" id="PTHR43261">
    <property type="entry name" value="TRANSLATION ELONGATION FACTOR G-RELATED"/>
    <property type="match status" value="1"/>
</dbReference>
<dbReference type="Pfam" id="PF03144">
    <property type="entry name" value="GTP_EFTU_D2"/>
    <property type="match status" value="1"/>
</dbReference>
<dbReference type="InterPro" id="IPR000795">
    <property type="entry name" value="T_Tr_GTP-bd_dom"/>
</dbReference>
<dbReference type="Gene3D" id="3.30.70.870">
    <property type="entry name" value="Elongation Factor G (Translational Gtpase), domain 3"/>
    <property type="match status" value="1"/>
</dbReference>
<dbReference type="CDD" id="cd04088">
    <property type="entry name" value="EFG_mtEFG_II"/>
    <property type="match status" value="1"/>
</dbReference>
<keyword evidence="4 8" id="KW-0251">Elongation factor</keyword>
<dbReference type="FunFam" id="3.30.70.240:FF:000001">
    <property type="entry name" value="Elongation factor G"/>
    <property type="match status" value="1"/>
</dbReference>
<evidence type="ECO:0000256" key="3">
    <source>
        <dbReference type="ARBA" id="ARBA00022741"/>
    </source>
</evidence>
<feature type="binding site" evidence="8">
    <location>
        <begin position="142"/>
        <end position="145"/>
    </location>
    <ligand>
        <name>GTP</name>
        <dbReference type="ChEBI" id="CHEBI:37565"/>
    </ligand>
</feature>
<gene>
    <name evidence="8 10" type="primary">fusA</name>
    <name evidence="10" type="ORF">ISN26_01090</name>
</gene>
<accession>A0A930UGZ0</accession>
<evidence type="ECO:0000256" key="8">
    <source>
        <dbReference type="HAMAP-Rule" id="MF_00054"/>
    </source>
</evidence>
<dbReference type="Pfam" id="PF00009">
    <property type="entry name" value="GTP_EFTU"/>
    <property type="match status" value="1"/>
</dbReference>
<dbReference type="SMART" id="SM00838">
    <property type="entry name" value="EFG_C"/>
    <property type="match status" value="1"/>
</dbReference>
<dbReference type="AlphaFoldDB" id="A0A930UGZ0"/>
<dbReference type="NCBIfam" id="TIGR00231">
    <property type="entry name" value="small_GTP"/>
    <property type="match status" value="1"/>
</dbReference>
<dbReference type="InterPro" id="IPR035649">
    <property type="entry name" value="EFG_V"/>
</dbReference>
<dbReference type="Gene3D" id="3.40.50.300">
    <property type="entry name" value="P-loop containing nucleotide triphosphate hydrolases"/>
    <property type="match status" value="1"/>
</dbReference>
<dbReference type="InterPro" id="IPR047872">
    <property type="entry name" value="EFG_IV"/>
</dbReference>
<evidence type="ECO:0000256" key="7">
    <source>
        <dbReference type="ARBA" id="ARBA00024731"/>
    </source>
</evidence>
<dbReference type="InterPro" id="IPR005517">
    <property type="entry name" value="Transl_elong_EFG/EF2_IV"/>
</dbReference>
<keyword evidence="8" id="KW-0963">Cytoplasm</keyword>
<keyword evidence="5 8" id="KW-0648">Protein biosynthesis</keyword>
<evidence type="ECO:0000313" key="11">
    <source>
        <dbReference type="Proteomes" id="UP000604381"/>
    </source>
</evidence>
<dbReference type="Gene3D" id="3.30.230.10">
    <property type="match status" value="1"/>
</dbReference>
<dbReference type="SUPFAM" id="SSF52540">
    <property type="entry name" value="P-loop containing nucleoside triphosphate hydrolases"/>
    <property type="match status" value="1"/>
</dbReference>
<dbReference type="GO" id="GO:0032790">
    <property type="term" value="P:ribosome disassembly"/>
    <property type="evidence" value="ECO:0007669"/>
    <property type="project" value="TreeGrafter"/>
</dbReference>
<dbReference type="GO" id="GO:0097216">
    <property type="term" value="F:guanosine tetraphosphate binding"/>
    <property type="evidence" value="ECO:0007669"/>
    <property type="project" value="UniProtKB-ARBA"/>
</dbReference>
<dbReference type="Pfam" id="PF00679">
    <property type="entry name" value="EFG_C"/>
    <property type="match status" value="1"/>
</dbReference>
<comment type="similarity">
    <text evidence="1 8">Belongs to the TRAFAC class translation factor GTPase superfamily. Classic translation factor GTPase family. EF-G/EF-2 subfamily.</text>
</comment>
<dbReference type="SUPFAM" id="SSF54211">
    <property type="entry name" value="Ribosomal protein S5 domain 2-like"/>
    <property type="match status" value="1"/>
</dbReference>
<evidence type="ECO:0000256" key="6">
    <source>
        <dbReference type="ARBA" id="ARBA00023134"/>
    </source>
</evidence>
<feature type="binding site" evidence="8">
    <location>
        <begin position="17"/>
        <end position="24"/>
    </location>
    <ligand>
        <name>GTP</name>
        <dbReference type="ChEBI" id="CHEBI:37565"/>
    </ligand>
</feature>
<dbReference type="InterPro" id="IPR004161">
    <property type="entry name" value="EFTu-like_2"/>
</dbReference>
<dbReference type="NCBIfam" id="NF009381">
    <property type="entry name" value="PRK12740.1-5"/>
    <property type="match status" value="1"/>
</dbReference>
<keyword evidence="6 8" id="KW-0342">GTP-binding</keyword>
<dbReference type="InterPro" id="IPR004540">
    <property type="entry name" value="Transl_elong_EFG/EF2"/>
</dbReference>
<dbReference type="NCBIfam" id="NF009379">
    <property type="entry name" value="PRK12740.1-3"/>
    <property type="match status" value="1"/>
</dbReference>
<dbReference type="Pfam" id="PF03764">
    <property type="entry name" value="EFG_IV"/>
    <property type="match status" value="1"/>
</dbReference>